<evidence type="ECO:0000256" key="5">
    <source>
        <dbReference type="RuleBase" id="RU003693"/>
    </source>
</evidence>
<dbReference type="NCBIfam" id="NF002878">
    <property type="entry name" value="PRK03321.1"/>
    <property type="match status" value="1"/>
</dbReference>
<evidence type="ECO:0000259" key="6">
    <source>
        <dbReference type="Pfam" id="PF00155"/>
    </source>
</evidence>
<comment type="similarity">
    <text evidence="5">Belongs to the class-II pyridoxal-phosphate-dependent aminotransferase family.</text>
</comment>
<dbReference type="CDD" id="cd00609">
    <property type="entry name" value="AAT_like"/>
    <property type="match status" value="1"/>
</dbReference>
<organism evidence="7 8">
    <name type="scientific">Streptomyces cacaoi</name>
    <dbReference type="NCBI Taxonomy" id="1898"/>
    <lineage>
        <taxon>Bacteria</taxon>
        <taxon>Bacillati</taxon>
        <taxon>Actinomycetota</taxon>
        <taxon>Actinomycetes</taxon>
        <taxon>Kitasatosporales</taxon>
        <taxon>Streptomycetaceae</taxon>
        <taxon>Streptomyces</taxon>
    </lineage>
</organism>
<dbReference type="InterPro" id="IPR024892">
    <property type="entry name" value="ArAT"/>
</dbReference>
<dbReference type="Gene3D" id="3.40.640.10">
    <property type="entry name" value="Type I PLP-dependent aspartate aminotransferase-like (Major domain)"/>
    <property type="match status" value="1"/>
</dbReference>
<dbReference type="AlphaFoldDB" id="A0A4Y3QTS4"/>
<dbReference type="InterPro" id="IPR004839">
    <property type="entry name" value="Aminotransferase_I/II_large"/>
</dbReference>
<dbReference type="OrthoDB" id="9809616at2"/>
<dbReference type="EMBL" id="BJMM01000003">
    <property type="protein sequence ID" value="GEB48359.1"/>
    <property type="molecule type" value="Genomic_DNA"/>
</dbReference>
<gene>
    <name evidence="7" type="primary">pat_1</name>
    <name evidence="7" type="ORF">SCA03_09100</name>
</gene>
<dbReference type="InterPro" id="IPR001917">
    <property type="entry name" value="Aminotrans_II_pyridoxalP_BS"/>
</dbReference>
<evidence type="ECO:0000256" key="4">
    <source>
        <dbReference type="ARBA" id="ARBA00022898"/>
    </source>
</evidence>
<evidence type="ECO:0000256" key="3">
    <source>
        <dbReference type="ARBA" id="ARBA00022679"/>
    </source>
</evidence>
<keyword evidence="3 7" id="KW-0808">Transferase</keyword>
<dbReference type="Pfam" id="PF00155">
    <property type="entry name" value="Aminotran_1_2"/>
    <property type="match status" value="1"/>
</dbReference>
<comment type="cofactor">
    <cofactor evidence="1 5">
        <name>pyridoxal 5'-phosphate</name>
        <dbReference type="ChEBI" id="CHEBI:597326"/>
    </cofactor>
</comment>
<proteinExistence type="inferred from homology"/>
<accession>A0A4Y3QTS4</accession>
<feature type="domain" description="Aminotransferase class I/classII large" evidence="6">
    <location>
        <begin position="13"/>
        <end position="307"/>
    </location>
</feature>
<evidence type="ECO:0000313" key="7">
    <source>
        <dbReference type="EMBL" id="GEB48359.1"/>
    </source>
</evidence>
<evidence type="ECO:0000256" key="1">
    <source>
        <dbReference type="ARBA" id="ARBA00001933"/>
    </source>
</evidence>
<dbReference type="PROSITE" id="PS00599">
    <property type="entry name" value="AA_TRANSFER_CLASS_2"/>
    <property type="match status" value="1"/>
</dbReference>
<keyword evidence="4 5" id="KW-0663">Pyridoxal phosphate</keyword>
<dbReference type="InterPro" id="IPR050106">
    <property type="entry name" value="HistidinolP_aminotransfase"/>
</dbReference>
<keyword evidence="8" id="KW-1185">Reference proteome</keyword>
<dbReference type="PANTHER" id="PTHR43643">
    <property type="entry name" value="HISTIDINOL-PHOSPHATE AMINOTRANSFERASE 2"/>
    <property type="match status" value="1"/>
</dbReference>
<dbReference type="InterPro" id="IPR015421">
    <property type="entry name" value="PyrdxlP-dep_Trfase_major"/>
</dbReference>
<evidence type="ECO:0000313" key="8">
    <source>
        <dbReference type="Proteomes" id="UP000319210"/>
    </source>
</evidence>
<name>A0A4Y3QTS4_STRCI</name>
<sequence length="340" mass="37311">MTAVEERPRTLHRLALNETPYPPLEPVRRAMAGCLPGMHRYPQFYADDLMARIAEWRGVPVESVVVGSGSVGVAYQTLQAFTDGPDDEVVYGWRAFDAYPIITDMAGARRVEVPLTPDGAQDLPRLLAAVTDRTRVVVLCNPHNPTGTPVPARALEEFLTALPRDVLVVLDEAYMEFAADDALPQGLDLLRSGHGRLVVLRTFSKAYGLAGLRIGYGVAAPATARRIRAKSVPYSLTETARIAVTASIAAEAELTARIATLSRERARLQTALRELGWRVPESRTNFLWLDEPQRCAAFHDACAAAGIEVRLYRDEGIRLTVGEPRTNDLVLETARRLSAS</sequence>
<dbReference type="SUPFAM" id="SSF53383">
    <property type="entry name" value="PLP-dependent transferases"/>
    <property type="match status" value="1"/>
</dbReference>
<dbReference type="GO" id="GO:0008483">
    <property type="term" value="F:transaminase activity"/>
    <property type="evidence" value="ECO:0007669"/>
    <property type="project" value="UniProtKB-KW"/>
</dbReference>
<dbReference type="InterPro" id="IPR015424">
    <property type="entry name" value="PyrdxlP-dep_Trfase"/>
</dbReference>
<dbReference type="Proteomes" id="UP000319210">
    <property type="component" value="Unassembled WGS sequence"/>
</dbReference>
<dbReference type="Gene3D" id="3.90.1150.10">
    <property type="entry name" value="Aspartate Aminotransferase, domain 1"/>
    <property type="match status" value="1"/>
</dbReference>
<protein>
    <submittedName>
        <fullName evidence="7">Putative phenylalanine aminotransferase</fullName>
    </submittedName>
</protein>
<dbReference type="PANTHER" id="PTHR43643:SF3">
    <property type="entry name" value="HISTIDINOL-PHOSPHATE AMINOTRANSFERASE"/>
    <property type="match status" value="1"/>
</dbReference>
<dbReference type="GO" id="GO:0030170">
    <property type="term" value="F:pyridoxal phosphate binding"/>
    <property type="evidence" value="ECO:0007669"/>
    <property type="project" value="InterPro"/>
</dbReference>
<dbReference type="RefSeq" id="WP_037849204.1">
    <property type="nucleotide sequence ID" value="NZ_BJMM01000003.1"/>
</dbReference>
<evidence type="ECO:0000256" key="2">
    <source>
        <dbReference type="ARBA" id="ARBA00022576"/>
    </source>
</evidence>
<comment type="caution">
    <text evidence="7">The sequence shown here is derived from an EMBL/GenBank/DDBJ whole genome shotgun (WGS) entry which is preliminary data.</text>
</comment>
<dbReference type="InterPro" id="IPR015422">
    <property type="entry name" value="PyrdxlP-dep_Trfase_small"/>
</dbReference>
<keyword evidence="2 7" id="KW-0032">Aminotransferase</keyword>
<reference evidence="7 8" key="1">
    <citation type="submission" date="2019-06" db="EMBL/GenBank/DDBJ databases">
        <title>Whole genome shotgun sequence of Streptomyces cacaoi subsp. cacaoi NBRC 12748.</title>
        <authorList>
            <person name="Hosoyama A."/>
            <person name="Uohara A."/>
            <person name="Ohji S."/>
            <person name="Ichikawa N."/>
        </authorList>
    </citation>
    <scope>NUCLEOTIDE SEQUENCE [LARGE SCALE GENOMIC DNA]</scope>
    <source>
        <strain evidence="7 8">NBRC 12748</strain>
    </source>
</reference>